<gene>
    <name evidence="1" type="ORF">AG1IA_10344</name>
</gene>
<dbReference type="Pfam" id="PF00067">
    <property type="entry name" value="p450"/>
    <property type="match status" value="1"/>
</dbReference>
<dbReference type="Gene3D" id="1.10.630.10">
    <property type="entry name" value="Cytochrome P450"/>
    <property type="match status" value="1"/>
</dbReference>
<accession>L8WBS1</accession>
<dbReference type="GO" id="GO:0005506">
    <property type="term" value="F:iron ion binding"/>
    <property type="evidence" value="ECO:0007669"/>
    <property type="project" value="InterPro"/>
</dbReference>
<evidence type="ECO:0000313" key="1">
    <source>
        <dbReference type="EMBL" id="ELU35626.1"/>
    </source>
</evidence>
<reference evidence="1 2" key="1">
    <citation type="journal article" date="2013" name="Nat. Commun.">
        <title>The evolution and pathogenic mechanisms of the rice sheath blight pathogen.</title>
        <authorList>
            <person name="Zheng A."/>
            <person name="Lin R."/>
            <person name="Xu L."/>
            <person name="Qin P."/>
            <person name="Tang C."/>
            <person name="Ai P."/>
            <person name="Zhang D."/>
            <person name="Liu Y."/>
            <person name="Sun Z."/>
            <person name="Feng H."/>
            <person name="Wang Y."/>
            <person name="Chen Y."/>
            <person name="Liang X."/>
            <person name="Fu R."/>
            <person name="Li Q."/>
            <person name="Zhang J."/>
            <person name="Yu X."/>
            <person name="Xie Z."/>
            <person name="Ding L."/>
            <person name="Guan P."/>
            <person name="Tang J."/>
            <person name="Liang Y."/>
            <person name="Wang S."/>
            <person name="Deng Q."/>
            <person name="Li S."/>
            <person name="Zhu J."/>
            <person name="Wang L."/>
            <person name="Liu H."/>
            <person name="Li P."/>
        </authorList>
    </citation>
    <scope>NUCLEOTIDE SEQUENCE [LARGE SCALE GENOMIC DNA]</scope>
    <source>
        <strain evidence="2">AG-1 IA</strain>
    </source>
</reference>
<dbReference type="HOGENOM" id="CLU_2544163_0_0_1"/>
<dbReference type="InterPro" id="IPR036396">
    <property type="entry name" value="Cyt_P450_sf"/>
</dbReference>
<dbReference type="InterPro" id="IPR001128">
    <property type="entry name" value="Cyt_P450"/>
</dbReference>
<evidence type="ECO:0000313" key="2">
    <source>
        <dbReference type="Proteomes" id="UP000011668"/>
    </source>
</evidence>
<dbReference type="Proteomes" id="UP000011668">
    <property type="component" value="Unassembled WGS sequence"/>
</dbReference>
<dbReference type="AlphaFoldDB" id="L8WBS1"/>
<organism evidence="1 2">
    <name type="scientific">Thanatephorus cucumeris (strain AG1-IA)</name>
    <name type="common">Rice sheath blight fungus</name>
    <name type="synonym">Rhizoctonia solani</name>
    <dbReference type="NCBI Taxonomy" id="983506"/>
    <lineage>
        <taxon>Eukaryota</taxon>
        <taxon>Fungi</taxon>
        <taxon>Dikarya</taxon>
        <taxon>Basidiomycota</taxon>
        <taxon>Agaricomycotina</taxon>
        <taxon>Agaricomycetes</taxon>
        <taxon>Cantharellales</taxon>
        <taxon>Ceratobasidiaceae</taxon>
        <taxon>Rhizoctonia</taxon>
        <taxon>Rhizoctonia solani AG-1</taxon>
    </lineage>
</organism>
<dbReference type="GO" id="GO:0004497">
    <property type="term" value="F:monooxygenase activity"/>
    <property type="evidence" value="ECO:0007669"/>
    <property type="project" value="InterPro"/>
</dbReference>
<dbReference type="STRING" id="983506.L8WBS1"/>
<proteinExistence type="predicted"/>
<dbReference type="SUPFAM" id="SSF48264">
    <property type="entry name" value="Cytochrome P450"/>
    <property type="match status" value="1"/>
</dbReference>
<dbReference type="GO" id="GO:0020037">
    <property type="term" value="F:heme binding"/>
    <property type="evidence" value="ECO:0007669"/>
    <property type="project" value="InterPro"/>
</dbReference>
<sequence length="83" mass="9234">MLFNVPYRLIFSGAALRRVNSGDTEIDGKKIPNGTYLVYSTGETHSDPNIYPNPSQVLGTIQVAMLRAKIKRRRMVSLDGVSH</sequence>
<comment type="caution">
    <text evidence="1">The sequence shown here is derived from an EMBL/GenBank/DDBJ whole genome shotgun (WGS) entry which is preliminary data.</text>
</comment>
<dbReference type="GO" id="GO:0016705">
    <property type="term" value="F:oxidoreductase activity, acting on paired donors, with incorporation or reduction of molecular oxygen"/>
    <property type="evidence" value="ECO:0007669"/>
    <property type="project" value="InterPro"/>
</dbReference>
<dbReference type="OrthoDB" id="1470350at2759"/>
<protein>
    <submittedName>
        <fullName evidence="1">Cytochrome P450 domain-containing protein</fullName>
    </submittedName>
</protein>
<keyword evidence="2" id="KW-1185">Reference proteome</keyword>
<dbReference type="EMBL" id="AFRT01005917">
    <property type="protein sequence ID" value="ELU35626.1"/>
    <property type="molecule type" value="Genomic_DNA"/>
</dbReference>
<name>L8WBS1_THACA</name>